<accession>A0A7S2SHQ4</accession>
<proteinExistence type="predicted"/>
<organism evidence="3">
    <name type="scientific">Mucochytrium quahogii</name>
    <dbReference type="NCBI Taxonomy" id="96639"/>
    <lineage>
        <taxon>Eukaryota</taxon>
        <taxon>Sar</taxon>
        <taxon>Stramenopiles</taxon>
        <taxon>Bigyra</taxon>
        <taxon>Labyrinthulomycetes</taxon>
        <taxon>Thraustochytrida</taxon>
        <taxon>Thraustochytriidae</taxon>
        <taxon>Mucochytrium</taxon>
    </lineage>
</organism>
<feature type="region of interest" description="Disordered" evidence="1">
    <location>
        <begin position="20"/>
        <end position="60"/>
    </location>
</feature>
<dbReference type="InterPro" id="IPR036915">
    <property type="entry name" value="Cyclin-like_sf"/>
</dbReference>
<feature type="domain" description="Cyclin N-terminal" evidence="2">
    <location>
        <begin position="375"/>
        <end position="481"/>
    </location>
</feature>
<dbReference type="AlphaFoldDB" id="A0A7S2SHQ4"/>
<dbReference type="InterPro" id="IPR012388">
    <property type="entry name" value="CABLES1/2"/>
</dbReference>
<dbReference type="InterPro" id="IPR006671">
    <property type="entry name" value="Cyclin_N"/>
</dbReference>
<dbReference type="Pfam" id="PF00134">
    <property type="entry name" value="Cyclin_N"/>
    <property type="match status" value="1"/>
</dbReference>
<feature type="region of interest" description="Disordered" evidence="1">
    <location>
        <begin position="540"/>
        <end position="566"/>
    </location>
</feature>
<protein>
    <recommendedName>
        <fullName evidence="2">Cyclin N-terminal domain-containing protein</fullName>
    </recommendedName>
</protein>
<feature type="compositionally biased region" description="Acidic residues" evidence="1">
    <location>
        <begin position="45"/>
        <end position="60"/>
    </location>
</feature>
<reference evidence="3" key="1">
    <citation type="submission" date="2021-01" db="EMBL/GenBank/DDBJ databases">
        <authorList>
            <person name="Corre E."/>
            <person name="Pelletier E."/>
            <person name="Niang G."/>
            <person name="Scheremetjew M."/>
            <person name="Finn R."/>
            <person name="Kale V."/>
            <person name="Holt S."/>
            <person name="Cochrane G."/>
            <person name="Meng A."/>
            <person name="Brown T."/>
            <person name="Cohen L."/>
        </authorList>
    </citation>
    <scope>NUCLEOTIDE SEQUENCE</scope>
    <source>
        <strain evidence="3">NY070348D</strain>
    </source>
</reference>
<sequence>MGDDVWPRWGSLATHRRKEIEDKDTQVNDSPGLIYLTSENLNPPLEEDYYDDHGEEEDTDPVSAKVPVADWEPRVVCPQFQLQDDYSRASNTRLKLRALDFLSYIPMETEVVEPHANDETLSAAVGSEAVGHKTEEAAGGDESRDVTPPNFVASENATTAKPRVDDPLVGIRLRGNSNVEHVSMKCQHRSPTKYGHSNRRLVRSLRNQQEQQLINNGIHDSSRIFLSWEKAYPAMAFSVVKYDESSESKRKKKLRLSSVIMEMPRRRNEVPKILSDATWLKKRWGTSYARYFDPRWADASGDKVDPVKAAKEESWDRNYRANALDDTRIRQGKHRTVQSLDGYYFSFLPYTKKKDLKSELNELFREQHPDLPHDLTLSKIRNLKKEVLEHVRNVGLEMTTAALAIIYFEKLVFKGVVSKQNRKLVMSVCLVLAYKFNEKKNFQGSETLKKLLEDIERIQSLSPKQVLEAEFPVFGHLLFHLKVDTDEVMVHFSRLLKMTELNPITYLGEDLAKFFFPDDEEKTKLGDLTNLASPFNTQKHASVVAPSGSTHAQSKKKKKVRKLSGT</sequence>
<evidence type="ECO:0000313" key="3">
    <source>
        <dbReference type="EMBL" id="CAD9700433.1"/>
    </source>
</evidence>
<evidence type="ECO:0000256" key="1">
    <source>
        <dbReference type="SAM" id="MobiDB-lite"/>
    </source>
</evidence>
<dbReference type="GO" id="GO:0051726">
    <property type="term" value="P:regulation of cell cycle"/>
    <property type="evidence" value="ECO:0007669"/>
    <property type="project" value="InterPro"/>
</dbReference>
<dbReference type="PANTHER" id="PTHR22896">
    <property type="entry name" value="CDK5 AND ABL1 ENZYME SUBSTRATE 1"/>
    <property type="match status" value="1"/>
</dbReference>
<gene>
    <name evidence="3" type="ORF">QSP1433_LOCUS14245</name>
</gene>
<evidence type="ECO:0000259" key="2">
    <source>
        <dbReference type="Pfam" id="PF00134"/>
    </source>
</evidence>
<name>A0A7S2SHQ4_9STRA</name>
<dbReference type="Gene3D" id="1.10.472.10">
    <property type="entry name" value="Cyclin-like"/>
    <property type="match status" value="1"/>
</dbReference>
<dbReference type="EMBL" id="HBHK01022448">
    <property type="protein sequence ID" value="CAD9700433.1"/>
    <property type="molecule type" value="Transcribed_RNA"/>
</dbReference>
<dbReference type="CDD" id="cd20556">
    <property type="entry name" value="CYCLIN_CABLES"/>
    <property type="match status" value="1"/>
</dbReference>
<dbReference type="SUPFAM" id="SSF47954">
    <property type="entry name" value="Cyclin-like"/>
    <property type="match status" value="1"/>
</dbReference>
<feature type="compositionally biased region" description="Basic residues" evidence="1">
    <location>
        <begin position="553"/>
        <end position="566"/>
    </location>
</feature>
<dbReference type="PANTHER" id="PTHR22896:SF0">
    <property type="entry name" value="CYCLIN N-TERMINAL DOMAIN-CONTAINING PROTEIN"/>
    <property type="match status" value="1"/>
</dbReference>